<dbReference type="InterPro" id="IPR002645">
    <property type="entry name" value="STAS_dom"/>
</dbReference>
<dbReference type="PANTHER" id="PTHR35849:SF2">
    <property type="entry name" value="BLR2341 PROTEIN"/>
    <property type="match status" value="1"/>
</dbReference>
<dbReference type="InterPro" id="IPR036513">
    <property type="entry name" value="STAS_dom_sf"/>
</dbReference>
<protein>
    <submittedName>
        <fullName evidence="2">STAS domain-containing protein</fullName>
    </submittedName>
</protein>
<dbReference type="CDD" id="cd07043">
    <property type="entry name" value="STAS_anti-anti-sigma_factors"/>
    <property type="match status" value="1"/>
</dbReference>
<name>A0ABD7EKZ4_AERJA</name>
<accession>A0ABD7EKZ4</accession>
<dbReference type="Proteomes" id="UP000679312">
    <property type="component" value="Chromosome"/>
</dbReference>
<evidence type="ECO:0000259" key="1">
    <source>
        <dbReference type="PROSITE" id="PS50801"/>
    </source>
</evidence>
<dbReference type="SUPFAM" id="SSF52091">
    <property type="entry name" value="SpoIIaa-like"/>
    <property type="match status" value="1"/>
</dbReference>
<gene>
    <name evidence="2" type="ORF">HQ399_06275</name>
</gene>
<sequence length="108" mass="11996">MSLQSEMLDNKTVVTLPDELTIYTVSEIKEALTPLLYQGRELELNLANIAEIDSAGLQLLIAAKKSAQQQGYPLSLVWHSNVVLELLELCQLSGFFGDPTLITHDERP</sequence>
<feature type="domain" description="STAS" evidence="1">
    <location>
        <begin position="1"/>
        <end position="108"/>
    </location>
</feature>
<organism evidence="2 3">
    <name type="scientific">Aeromonas jandaei</name>
    <dbReference type="NCBI Taxonomy" id="650"/>
    <lineage>
        <taxon>Bacteria</taxon>
        <taxon>Pseudomonadati</taxon>
        <taxon>Pseudomonadota</taxon>
        <taxon>Gammaproteobacteria</taxon>
        <taxon>Aeromonadales</taxon>
        <taxon>Aeromonadaceae</taxon>
        <taxon>Aeromonas</taxon>
    </lineage>
</organism>
<reference evidence="2 3" key="1">
    <citation type="journal article" date="2021" name="Front. Microbiol.">
        <title>Prevalence and Genetic Analysis of Chromosomal mcr-3/7 in Aeromonas From U.S. Animal-Derived Samples.</title>
        <authorList>
            <person name="Wang Y."/>
            <person name="Hou N."/>
            <person name="Rasooly R."/>
            <person name="Gu Y."/>
            <person name="He X."/>
        </authorList>
    </citation>
    <scope>NUCLEOTIDE SEQUENCE [LARGE SCALE GENOMIC DNA]</scope>
    <source>
        <strain evidence="2 3">4608</strain>
    </source>
</reference>
<dbReference type="AlphaFoldDB" id="A0ABD7EKZ4"/>
<dbReference type="InterPro" id="IPR052746">
    <property type="entry name" value="MlaB_ABC_Transporter"/>
</dbReference>
<dbReference type="EMBL" id="CP053881">
    <property type="protein sequence ID" value="QWL61875.1"/>
    <property type="molecule type" value="Genomic_DNA"/>
</dbReference>
<dbReference type="PANTHER" id="PTHR35849">
    <property type="entry name" value="BLR2341 PROTEIN"/>
    <property type="match status" value="1"/>
</dbReference>
<evidence type="ECO:0000313" key="3">
    <source>
        <dbReference type="Proteomes" id="UP000679312"/>
    </source>
</evidence>
<dbReference type="Pfam" id="PF13466">
    <property type="entry name" value="STAS_2"/>
    <property type="match status" value="1"/>
</dbReference>
<dbReference type="RefSeq" id="WP_215803160.1">
    <property type="nucleotide sequence ID" value="NZ_CP053881.1"/>
</dbReference>
<proteinExistence type="predicted"/>
<dbReference type="InterPro" id="IPR058548">
    <property type="entry name" value="MlaB-like_STAS"/>
</dbReference>
<dbReference type="PROSITE" id="PS50801">
    <property type="entry name" value="STAS"/>
    <property type="match status" value="1"/>
</dbReference>
<evidence type="ECO:0000313" key="2">
    <source>
        <dbReference type="EMBL" id="QWL61875.1"/>
    </source>
</evidence>
<dbReference type="Gene3D" id="3.30.750.24">
    <property type="entry name" value="STAS domain"/>
    <property type="match status" value="1"/>
</dbReference>